<evidence type="ECO:0000259" key="12">
    <source>
        <dbReference type="PROSITE" id="PS51709"/>
    </source>
</evidence>
<dbReference type="NCBIfam" id="TIGR00231">
    <property type="entry name" value="small_GTP"/>
    <property type="match status" value="1"/>
</dbReference>
<evidence type="ECO:0000256" key="4">
    <source>
        <dbReference type="ARBA" id="ARBA00022723"/>
    </source>
</evidence>
<dbReference type="CDD" id="cd14858">
    <property type="entry name" value="TrmE_N"/>
    <property type="match status" value="1"/>
</dbReference>
<gene>
    <name evidence="10 13" type="primary">mnmE</name>
    <name evidence="10" type="synonym">trmE</name>
    <name evidence="13" type="ORF">FSZ17_23210</name>
</gene>
<keyword evidence="6 10" id="KW-0378">Hydrolase</keyword>
<feature type="binding site" evidence="10">
    <location>
        <position position="258"/>
    </location>
    <ligand>
        <name>Mg(2+)</name>
        <dbReference type="ChEBI" id="CHEBI:18420"/>
    </ligand>
</feature>
<keyword evidence="8 10" id="KW-0630">Potassium</keyword>
<keyword evidence="9 10" id="KW-0342">GTP-binding</keyword>
<dbReference type="GO" id="GO:0003924">
    <property type="term" value="F:GTPase activity"/>
    <property type="evidence" value="ECO:0007669"/>
    <property type="project" value="UniProtKB-UniRule"/>
</dbReference>
<dbReference type="Pfam" id="PF12631">
    <property type="entry name" value="MnmE_helical"/>
    <property type="match status" value="1"/>
</dbReference>
<comment type="subcellular location">
    <subcellularLocation>
        <location evidence="10">Cytoplasm</location>
    </subcellularLocation>
</comment>
<keyword evidence="3 10" id="KW-0819">tRNA processing</keyword>
<keyword evidence="5 10" id="KW-0547">Nucleotide-binding</keyword>
<dbReference type="Gene3D" id="3.40.50.300">
    <property type="entry name" value="P-loop containing nucleotide triphosphate hydrolases"/>
    <property type="match status" value="1"/>
</dbReference>
<keyword evidence="14" id="KW-1185">Reference proteome</keyword>
<dbReference type="RefSeq" id="WP_057772388.1">
    <property type="nucleotide sequence ID" value="NZ_CP042593.1"/>
</dbReference>
<feature type="binding site" evidence="10">
    <location>
        <position position="254"/>
    </location>
    <ligand>
        <name>K(+)</name>
        <dbReference type="ChEBI" id="CHEBI:29103"/>
    </ligand>
</feature>
<dbReference type="OrthoDB" id="9805918at2"/>
<evidence type="ECO:0000256" key="3">
    <source>
        <dbReference type="ARBA" id="ARBA00022694"/>
    </source>
</evidence>
<dbReference type="InterPro" id="IPR027266">
    <property type="entry name" value="TrmE/GcvT-like"/>
</dbReference>
<sequence>MEFDTIAAISTPMGEGAIAIVRLSGDNAIAIADKMFKGVGEKRLKGVASHTIHYGQMIDPKTNEIAEEVMVSVMKAPKTFTKEDVVEINCHGGIASVNRVLQLLLSNGARLAEPGEFTKRAFLNGRIDLSQAEAVMDLIRAKTDRAMNVALGQMEGRLSKLITKLRQEILGTLAHVEVNIDYPEYDDVEEMTHQLLLEKGTYVKEEIETLLRTSHQGKILREGLSTVIVGRPNVGKSSLLNSLVQENKAIVTDIPGTTRDVIEEYVNVRGVPLRLLDTAGIRETEDIVERIGVERSRQVLKEADLILLVLNYSDALTEEDENLFQAVEGMDVIVIVNKTDLPQQIDMNRVHELSQKHKLVSTSLLEDKGVDELEEAIASLFFEGSIEARDMTYVSNSRHIALLNQALNAMEDALMAVEIGTPIDIVQIDYTRTWELLGEIIGDSVHESLIDQLFSQFCLGK</sequence>
<evidence type="ECO:0000313" key="14">
    <source>
        <dbReference type="Proteomes" id="UP000321555"/>
    </source>
</evidence>
<dbReference type="NCBIfam" id="NF003661">
    <property type="entry name" value="PRK05291.1-3"/>
    <property type="match status" value="1"/>
</dbReference>
<name>A0A5B8ZEK9_CYTDA</name>
<evidence type="ECO:0000256" key="11">
    <source>
        <dbReference type="RuleBase" id="RU003313"/>
    </source>
</evidence>
<dbReference type="SUPFAM" id="SSF52540">
    <property type="entry name" value="P-loop containing nucleoside triphosphate hydrolases"/>
    <property type="match status" value="1"/>
</dbReference>
<dbReference type="CDD" id="cd04164">
    <property type="entry name" value="trmE"/>
    <property type="match status" value="1"/>
</dbReference>
<dbReference type="PANTHER" id="PTHR42714">
    <property type="entry name" value="TRNA MODIFICATION GTPASE GTPBP3"/>
    <property type="match status" value="1"/>
</dbReference>
<dbReference type="GO" id="GO:0005525">
    <property type="term" value="F:GTP binding"/>
    <property type="evidence" value="ECO:0007669"/>
    <property type="project" value="UniProtKB-UniRule"/>
</dbReference>
<feature type="binding site" evidence="10">
    <location>
        <begin position="252"/>
        <end position="258"/>
    </location>
    <ligand>
        <name>GTP</name>
        <dbReference type="ChEBI" id="CHEBI:37565"/>
    </ligand>
</feature>
<dbReference type="PRINTS" id="PR00449">
    <property type="entry name" value="RASTRNSFRMNG"/>
</dbReference>
<evidence type="ECO:0000313" key="13">
    <source>
        <dbReference type="EMBL" id="QED49946.1"/>
    </source>
</evidence>
<dbReference type="InterPro" id="IPR004520">
    <property type="entry name" value="GTPase_MnmE"/>
</dbReference>
<keyword evidence="4 10" id="KW-0479">Metal-binding</keyword>
<evidence type="ECO:0000256" key="9">
    <source>
        <dbReference type="ARBA" id="ARBA00023134"/>
    </source>
</evidence>
<feature type="domain" description="TrmE-type G" evidence="12">
    <location>
        <begin position="223"/>
        <end position="382"/>
    </location>
</feature>
<comment type="caution">
    <text evidence="10">Lacks conserved residue(s) required for the propagation of feature annotation.</text>
</comment>
<comment type="subunit">
    <text evidence="10">Homodimer. Heterotetramer of two MnmE and two MnmG subunits.</text>
</comment>
<dbReference type="AlphaFoldDB" id="A0A5B8ZEK9"/>
<dbReference type="Pfam" id="PF01926">
    <property type="entry name" value="MMR_HSR1"/>
    <property type="match status" value="1"/>
</dbReference>
<feature type="binding site" evidence="10">
    <location>
        <begin position="233"/>
        <end position="238"/>
    </location>
    <ligand>
        <name>GTP</name>
        <dbReference type="ChEBI" id="CHEBI:37565"/>
    </ligand>
</feature>
<feature type="binding site" evidence="10">
    <location>
        <position position="22"/>
    </location>
    <ligand>
        <name>(6S)-5-formyl-5,6,7,8-tetrahydrofolate</name>
        <dbReference type="ChEBI" id="CHEBI:57457"/>
    </ligand>
</feature>
<dbReference type="GO" id="GO:0002098">
    <property type="term" value="P:tRNA wobble uridine modification"/>
    <property type="evidence" value="ECO:0007669"/>
    <property type="project" value="TreeGrafter"/>
</dbReference>
<feature type="binding site" evidence="10">
    <location>
        <position position="233"/>
    </location>
    <ligand>
        <name>K(+)</name>
        <dbReference type="ChEBI" id="CHEBI:29103"/>
    </ligand>
</feature>
<feature type="binding site" evidence="10">
    <location>
        <position position="461"/>
    </location>
    <ligand>
        <name>(6S)-5-formyl-5,6,7,8-tetrahydrofolate</name>
        <dbReference type="ChEBI" id="CHEBI:57457"/>
    </ligand>
</feature>
<comment type="cofactor">
    <cofactor evidence="10">
        <name>K(+)</name>
        <dbReference type="ChEBI" id="CHEBI:29103"/>
    </cofactor>
    <text evidence="10">Binds 1 potassium ion per subunit.</text>
</comment>
<dbReference type="NCBIfam" id="TIGR00450">
    <property type="entry name" value="mnmE_trmE_thdF"/>
    <property type="match status" value="1"/>
</dbReference>
<dbReference type="FunFam" id="3.40.50.300:FF:000494">
    <property type="entry name" value="tRNA modification GTPase MnmE"/>
    <property type="match status" value="1"/>
</dbReference>
<dbReference type="EC" id="3.6.-.-" evidence="10"/>
<dbReference type="Gene3D" id="1.20.120.430">
    <property type="entry name" value="tRNA modification GTPase MnmE domain 2"/>
    <property type="match status" value="1"/>
</dbReference>
<feature type="binding site" evidence="10">
    <location>
        <position position="126"/>
    </location>
    <ligand>
        <name>(6S)-5-formyl-5,6,7,8-tetrahydrofolate</name>
        <dbReference type="ChEBI" id="CHEBI:57457"/>
    </ligand>
</feature>
<evidence type="ECO:0000256" key="7">
    <source>
        <dbReference type="ARBA" id="ARBA00022842"/>
    </source>
</evidence>
<evidence type="ECO:0000256" key="1">
    <source>
        <dbReference type="ARBA" id="ARBA00011043"/>
    </source>
</evidence>
<accession>A0A5B8ZEK9</accession>
<dbReference type="InterPro" id="IPR031168">
    <property type="entry name" value="G_TrmE"/>
</dbReference>
<dbReference type="GO" id="GO:0005829">
    <property type="term" value="C:cytosol"/>
    <property type="evidence" value="ECO:0007669"/>
    <property type="project" value="TreeGrafter"/>
</dbReference>
<dbReference type="InterPro" id="IPR027417">
    <property type="entry name" value="P-loop_NTPase"/>
</dbReference>
<evidence type="ECO:0000256" key="2">
    <source>
        <dbReference type="ARBA" id="ARBA00022490"/>
    </source>
</evidence>
<feature type="binding site" evidence="10">
    <location>
        <position position="252"/>
    </location>
    <ligand>
        <name>K(+)</name>
        <dbReference type="ChEBI" id="CHEBI:29103"/>
    </ligand>
</feature>
<organism evidence="13 14">
    <name type="scientific">Cytobacillus dafuensis</name>
    <name type="common">Bacillus dafuensis</name>
    <dbReference type="NCBI Taxonomy" id="1742359"/>
    <lineage>
        <taxon>Bacteria</taxon>
        <taxon>Bacillati</taxon>
        <taxon>Bacillota</taxon>
        <taxon>Bacilli</taxon>
        <taxon>Bacillales</taxon>
        <taxon>Bacillaceae</taxon>
        <taxon>Cytobacillus</taxon>
    </lineage>
</organism>
<keyword evidence="2 10" id="KW-0963">Cytoplasm</keyword>
<keyword evidence="7 10" id="KW-0460">Magnesium</keyword>
<protein>
    <recommendedName>
        <fullName evidence="10">tRNA modification GTPase MnmE</fullName>
        <ecNumber evidence="10">3.6.-.-</ecNumber>
    </recommendedName>
</protein>
<evidence type="ECO:0000256" key="5">
    <source>
        <dbReference type="ARBA" id="ARBA00022741"/>
    </source>
</evidence>
<dbReference type="Proteomes" id="UP000321555">
    <property type="component" value="Chromosome"/>
</dbReference>
<feature type="binding site" evidence="10">
    <location>
        <position position="237"/>
    </location>
    <ligand>
        <name>Mg(2+)</name>
        <dbReference type="ChEBI" id="CHEBI:18420"/>
    </ligand>
</feature>
<dbReference type="FunFam" id="3.30.1360.120:FF:000003">
    <property type="entry name" value="tRNA modification GTPase MnmE"/>
    <property type="match status" value="1"/>
</dbReference>
<dbReference type="KEGG" id="bda:FSZ17_23210"/>
<dbReference type="PANTHER" id="PTHR42714:SF2">
    <property type="entry name" value="TRNA MODIFICATION GTPASE GTPBP3, MITOCHONDRIAL"/>
    <property type="match status" value="1"/>
</dbReference>
<dbReference type="EMBL" id="CP042593">
    <property type="protein sequence ID" value="QED49946.1"/>
    <property type="molecule type" value="Genomic_DNA"/>
</dbReference>
<dbReference type="PROSITE" id="PS51709">
    <property type="entry name" value="G_TRME"/>
    <property type="match status" value="1"/>
</dbReference>
<dbReference type="Pfam" id="PF10396">
    <property type="entry name" value="TrmE_N"/>
    <property type="match status" value="1"/>
</dbReference>
<feature type="binding site" evidence="10">
    <location>
        <position position="87"/>
    </location>
    <ligand>
        <name>(6S)-5-formyl-5,6,7,8-tetrahydrofolate</name>
        <dbReference type="ChEBI" id="CHEBI:57457"/>
    </ligand>
</feature>
<evidence type="ECO:0000256" key="6">
    <source>
        <dbReference type="ARBA" id="ARBA00022801"/>
    </source>
</evidence>
<dbReference type="Gene3D" id="3.30.1360.120">
    <property type="entry name" value="Probable tRNA modification gtpase trme, domain 1"/>
    <property type="match status" value="1"/>
</dbReference>
<dbReference type="GO" id="GO:0046872">
    <property type="term" value="F:metal ion binding"/>
    <property type="evidence" value="ECO:0007669"/>
    <property type="project" value="UniProtKB-KW"/>
</dbReference>
<reference evidence="14" key="1">
    <citation type="submission" date="2019-08" db="EMBL/GenBank/DDBJ databases">
        <authorList>
            <person name="Zheng X."/>
        </authorList>
    </citation>
    <scope>NUCLEOTIDE SEQUENCE [LARGE SCALE GENOMIC DNA]</scope>
    <source>
        <strain evidence="14">FJAT-25496</strain>
    </source>
</reference>
<dbReference type="GO" id="GO:0042802">
    <property type="term" value="F:identical protein binding"/>
    <property type="evidence" value="ECO:0007669"/>
    <property type="project" value="UniProtKB-ARBA"/>
</dbReference>
<proteinExistence type="inferred from homology"/>
<dbReference type="InterPro" id="IPR005225">
    <property type="entry name" value="Small_GTP-bd"/>
</dbReference>
<dbReference type="HAMAP" id="MF_00379">
    <property type="entry name" value="GTPase_MnmE"/>
    <property type="match status" value="1"/>
</dbReference>
<feature type="binding site" evidence="10">
    <location>
        <begin position="277"/>
        <end position="280"/>
    </location>
    <ligand>
        <name>GTP</name>
        <dbReference type="ChEBI" id="CHEBI:37565"/>
    </ligand>
</feature>
<dbReference type="InterPro" id="IPR027368">
    <property type="entry name" value="MnmE_dom2"/>
</dbReference>
<comment type="similarity">
    <text evidence="1 10 11">Belongs to the TRAFAC class TrmE-Era-EngA-EngB-Septin-like GTPase superfamily. TrmE GTPase family.</text>
</comment>
<dbReference type="InterPro" id="IPR006073">
    <property type="entry name" value="GTP-bd"/>
</dbReference>
<dbReference type="InterPro" id="IPR025867">
    <property type="entry name" value="MnmE_helical"/>
</dbReference>
<feature type="binding site" evidence="10">
    <location>
        <position position="257"/>
    </location>
    <ligand>
        <name>K(+)</name>
        <dbReference type="ChEBI" id="CHEBI:29103"/>
    </ligand>
</feature>
<evidence type="ECO:0000256" key="8">
    <source>
        <dbReference type="ARBA" id="ARBA00022958"/>
    </source>
</evidence>
<comment type="function">
    <text evidence="10">Exhibits a very high intrinsic GTPase hydrolysis rate. Involved in the addition of a carboxymethylaminomethyl (cmnm) group at the wobble position (U34) of certain tRNAs, forming tRNA-cmnm(5)s(2)U34.</text>
</comment>
<evidence type="ECO:0000256" key="10">
    <source>
        <dbReference type="HAMAP-Rule" id="MF_00379"/>
    </source>
</evidence>
<dbReference type="InterPro" id="IPR018948">
    <property type="entry name" value="GTP-bd_TrmE_N"/>
</dbReference>
<dbReference type="GO" id="GO:0030488">
    <property type="term" value="P:tRNA methylation"/>
    <property type="evidence" value="ECO:0007669"/>
    <property type="project" value="TreeGrafter"/>
</dbReference>
<dbReference type="STRING" id="1742359.GCA_001439625_02865"/>